<dbReference type="Proteomes" id="UP001162992">
    <property type="component" value="Chromosome 8"/>
</dbReference>
<name>A0ACC2CVH0_DIPCM</name>
<protein>
    <submittedName>
        <fullName evidence="1">Uncharacterized protein</fullName>
    </submittedName>
</protein>
<comment type="caution">
    <text evidence="1">The sequence shown here is derived from an EMBL/GenBank/DDBJ whole genome shotgun (WGS) entry which is preliminary data.</text>
</comment>
<evidence type="ECO:0000313" key="2">
    <source>
        <dbReference type="Proteomes" id="UP001162992"/>
    </source>
</evidence>
<sequence length="604" mass="64645">MAALRSELRNGSQWLVYYYSLVLIVASTSLSTVGCNAAAAACRAGDRQALLSFKEGFNDSRNILATWVNGTDCCGWVGVECDSSGRVVSLTVQGPIFDNGLPFVRKSSFFGKAGASLGSLAALQALELSFVNFAGSPIPDEFGKLVNLKSLRLESTHFGGGLPKAMGKLVKLENLRIVDNSLPHPLPVEFCQLTQLQTVDVEINQITGSLPSCLNAWKNVTALTFSRNDLGGEFPSWLQDLHSLTSLDLRENRFSGAIPSTIAQYLPNLQSLLLSKNLLSGGIPTGLGTIAPLISLQLDQNGLSGSIPPSLGDLHQLFILDLSNNHLTGSIPRELGKLTALRFLTLQSNNLTGSIPSELGNLKRDVTISVNINVSNNYLSGSIPPSLANLDRGFFTADNNLLTGAFPVGLLNLTSVSLSHNQLSSLVPSSPLPSNEVFDMYSLDLSFNHIQGSIPEWLSASRGLVEVHLNNNNLSGGIPVSLLALPQLQLLNLSNNPLHVVLPEPASGSGVTTLDLQSTGLHGQITSKFFSSFPSLFKLFLQNNHLSGQLPSDIGSVANVRLSALDLAYNNLTGNVPTSIRKLKFLKLLDLSHNQFTGNVPHLP</sequence>
<organism evidence="1 2">
    <name type="scientific">Diphasiastrum complanatum</name>
    <name type="common">Issler's clubmoss</name>
    <name type="synonym">Lycopodium complanatum</name>
    <dbReference type="NCBI Taxonomy" id="34168"/>
    <lineage>
        <taxon>Eukaryota</taxon>
        <taxon>Viridiplantae</taxon>
        <taxon>Streptophyta</taxon>
        <taxon>Embryophyta</taxon>
        <taxon>Tracheophyta</taxon>
        <taxon>Lycopodiopsida</taxon>
        <taxon>Lycopodiales</taxon>
        <taxon>Lycopodiaceae</taxon>
        <taxon>Lycopodioideae</taxon>
        <taxon>Diphasiastrum</taxon>
    </lineage>
</organism>
<reference evidence="2" key="1">
    <citation type="journal article" date="2024" name="Proc. Natl. Acad. Sci. U.S.A.">
        <title>Extraordinary preservation of gene collinearity over three hundred million years revealed in homosporous lycophytes.</title>
        <authorList>
            <person name="Li C."/>
            <person name="Wickell D."/>
            <person name="Kuo L.Y."/>
            <person name="Chen X."/>
            <person name="Nie B."/>
            <person name="Liao X."/>
            <person name="Peng D."/>
            <person name="Ji J."/>
            <person name="Jenkins J."/>
            <person name="Williams M."/>
            <person name="Shu S."/>
            <person name="Plott C."/>
            <person name="Barry K."/>
            <person name="Rajasekar S."/>
            <person name="Grimwood J."/>
            <person name="Han X."/>
            <person name="Sun S."/>
            <person name="Hou Z."/>
            <person name="He W."/>
            <person name="Dai G."/>
            <person name="Sun C."/>
            <person name="Schmutz J."/>
            <person name="Leebens-Mack J.H."/>
            <person name="Li F.W."/>
            <person name="Wang L."/>
        </authorList>
    </citation>
    <scope>NUCLEOTIDE SEQUENCE [LARGE SCALE GENOMIC DNA]</scope>
    <source>
        <strain evidence="2">cv. PW_Plant_1</strain>
    </source>
</reference>
<evidence type="ECO:0000313" key="1">
    <source>
        <dbReference type="EMBL" id="KAJ7545672.1"/>
    </source>
</evidence>
<accession>A0ACC2CVH0</accession>
<keyword evidence="2" id="KW-1185">Reference proteome</keyword>
<dbReference type="EMBL" id="CM055099">
    <property type="protein sequence ID" value="KAJ7545672.1"/>
    <property type="molecule type" value="Genomic_DNA"/>
</dbReference>
<proteinExistence type="predicted"/>
<gene>
    <name evidence="1" type="ORF">O6H91_08G005400</name>
</gene>